<dbReference type="PANTHER" id="PTHR48079:SF1">
    <property type="entry name" value="NAD-DEPENDENT EPIMERASE_DEHYDRATASE DOMAIN-CONTAINING PROTEIN"/>
    <property type="match status" value="1"/>
</dbReference>
<dbReference type="FunCoup" id="Q54F82">
    <property type="interactions" value="2"/>
</dbReference>
<dbReference type="dictyBase" id="DDB_G0291019"/>
<keyword evidence="1" id="KW-0732">Signal</keyword>
<dbReference type="eggNOG" id="ENOG502QZVY">
    <property type="taxonomic scope" value="Eukaryota"/>
</dbReference>
<sequence length="340" mass="39183">MVSVLILGVGFIGFNVGCALRREGYKVYGMSIDENDRLKMKRNEIIPIICDVSDESKWFNLVETEIDIVIESISSRNPETPKLVLNYLVKLKEIKGDNLTIIFTNASFSFGDNENLIDEKSNSRLNTDGWKAIKEIEDTYRRINAIIIIPTMIYGLNCSYCSYYFECINQSFNNDDNNSAAAEKHIIKTYGNNKKYPNGFYQGFIHIFDLCKFYLLLIKNASKIRGEIFIANSYTERVDDLLKLIYKYHFKSIGIDFDNKNLNNNNNKPISIQYVEAPESDLFLTGMQFNQRLSFKKAETLLGYHPTQPSFIDSIGIYYQSWKESNDSNLADYIISIIPK</sequence>
<evidence type="ECO:0008006" key="4">
    <source>
        <dbReference type="Google" id="ProtNLM"/>
    </source>
</evidence>
<dbReference type="PANTHER" id="PTHR48079">
    <property type="entry name" value="PROTEIN YEEZ"/>
    <property type="match status" value="1"/>
</dbReference>
<feature type="chain" id="PRO_5004249870" description="NAD-dependent epimerase/dehydratase domain-containing protein" evidence="1">
    <location>
        <begin position="20"/>
        <end position="340"/>
    </location>
</feature>
<dbReference type="Proteomes" id="UP000002195">
    <property type="component" value="Unassembled WGS sequence"/>
</dbReference>
<gene>
    <name evidence="2" type="ORF">DDB_G0291019</name>
</gene>
<dbReference type="PhylomeDB" id="Q54F82"/>
<dbReference type="Gene3D" id="3.40.50.720">
    <property type="entry name" value="NAD(P)-binding Rossmann-like Domain"/>
    <property type="match status" value="1"/>
</dbReference>
<dbReference type="SUPFAM" id="SSF51735">
    <property type="entry name" value="NAD(P)-binding Rossmann-fold domains"/>
    <property type="match status" value="1"/>
</dbReference>
<reference evidence="2 3" key="1">
    <citation type="journal article" date="2005" name="Nature">
        <title>The genome of the social amoeba Dictyostelium discoideum.</title>
        <authorList>
            <consortium name="The Dictyostelium discoideum Sequencing Consortium"/>
            <person name="Eichinger L."/>
            <person name="Pachebat J.A."/>
            <person name="Glockner G."/>
            <person name="Rajandream M.A."/>
            <person name="Sucgang R."/>
            <person name="Berriman M."/>
            <person name="Song J."/>
            <person name="Olsen R."/>
            <person name="Szafranski K."/>
            <person name="Xu Q."/>
            <person name="Tunggal B."/>
            <person name="Kummerfeld S."/>
            <person name="Madera M."/>
            <person name="Konfortov B.A."/>
            <person name="Rivero F."/>
            <person name="Bankier A.T."/>
            <person name="Lehmann R."/>
            <person name="Hamlin N."/>
            <person name="Davies R."/>
            <person name="Gaudet P."/>
            <person name="Fey P."/>
            <person name="Pilcher K."/>
            <person name="Chen G."/>
            <person name="Saunders D."/>
            <person name="Sodergren E."/>
            <person name="Davis P."/>
            <person name="Kerhornou A."/>
            <person name="Nie X."/>
            <person name="Hall N."/>
            <person name="Anjard C."/>
            <person name="Hemphill L."/>
            <person name="Bason N."/>
            <person name="Farbrother P."/>
            <person name="Desany B."/>
            <person name="Just E."/>
            <person name="Morio T."/>
            <person name="Rost R."/>
            <person name="Churcher C."/>
            <person name="Cooper J."/>
            <person name="Haydock S."/>
            <person name="van Driessche N."/>
            <person name="Cronin A."/>
            <person name="Goodhead I."/>
            <person name="Muzny D."/>
            <person name="Mourier T."/>
            <person name="Pain A."/>
            <person name="Lu M."/>
            <person name="Harper D."/>
            <person name="Lindsay R."/>
            <person name="Hauser H."/>
            <person name="James K."/>
            <person name="Quiles M."/>
            <person name="Madan Babu M."/>
            <person name="Saito T."/>
            <person name="Buchrieser C."/>
            <person name="Wardroper A."/>
            <person name="Felder M."/>
            <person name="Thangavelu M."/>
            <person name="Johnson D."/>
            <person name="Knights A."/>
            <person name="Loulseged H."/>
            <person name="Mungall K."/>
            <person name="Oliver K."/>
            <person name="Price C."/>
            <person name="Quail M.A."/>
            <person name="Urushihara H."/>
            <person name="Hernandez J."/>
            <person name="Rabbinowitsch E."/>
            <person name="Steffen D."/>
            <person name="Sanders M."/>
            <person name="Ma J."/>
            <person name="Kohara Y."/>
            <person name="Sharp S."/>
            <person name="Simmonds M."/>
            <person name="Spiegler S."/>
            <person name="Tivey A."/>
            <person name="Sugano S."/>
            <person name="White B."/>
            <person name="Walker D."/>
            <person name="Woodward J."/>
            <person name="Winckler T."/>
            <person name="Tanaka Y."/>
            <person name="Shaulsky G."/>
            <person name="Schleicher M."/>
            <person name="Weinstock G."/>
            <person name="Rosenthal A."/>
            <person name="Cox E.C."/>
            <person name="Chisholm R.L."/>
            <person name="Gibbs R."/>
            <person name="Loomis W.F."/>
            <person name="Platzer M."/>
            <person name="Kay R.R."/>
            <person name="Williams J."/>
            <person name="Dear P.H."/>
            <person name="Noegel A.A."/>
            <person name="Barrell B."/>
            <person name="Kuspa A."/>
        </authorList>
    </citation>
    <scope>NUCLEOTIDE SEQUENCE [LARGE SCALE GENOMIC DNA]</scope>
    <source>
        <strain evidence="2 3">AX4</strain>
    </source>
</reference>
<protein>
    <recommendedName>
        <fullName evidence="4">NAD-dependent epimerase/dehydratase domain-containing protein</fullName>
    </recommendedName>
</protein>
<dbReference type="InParanoid" id="Q54F82"/>
<feature type="signal peptide" evidence="1">
    <location>
        <begin position="1"/>
        <end position="19"/>
    </location>
</feature>
<dbReference type="GO" id="GO:0004029">
    <property type="term" value="F:aldehyde dehydrogenase (NAD+) activity"/>
    <property type="evidence" value="ECO:0000318"/>
    <property type="project" value="GO_Central"/>
</dbReference>
<dbReference type="InterPro" id="IPR036291">
    <property type="entry name" value="NAD(P)-bd_dom_sf"/>
</dbReference>
<keyword evidence="3" id="KW-1185">Reference proteome</keyword>
<organism evidence="2 3">
    <name type="scientific">Dictyostelium discoideum</name>
    <name type="common">Social amoeba</name>
    <dbReference type="NCBI Taxonomy" id="44689"/>
    <lineage>
        <taxon>Eukaryota</taxon>
        <taxon>Amoebozoa</taxon>
        <taxon>Evosea</taxon>
        <taxon>Eumycetozoa</taxon>
        <taxon>Dictyostelia</taxon>
        <taxon>Dictyosteliales</taxon>
        <taxon>Dictyosteliaceae</taxon>
        <taxon>Dictyostelium</taxon>
    </lineage>
</organism>
<dbReference type="GeneID" id="8627955"/>
<name>Q54F82_DICDI</name>
<accession>Q54F82</accession>
<dbReference type="VEuPathDB" id="AmoebaDB:DDB_G0291019"/>
<dbReference type="KEGG" id="ddi:DDB_G0291019"/>
<dbReference type="PaxDb" id="44689-DDB0189214"/>
<dbReference type="EMBL" id="AAFI02000174">
    <property type="protein sequence ID" value="EAL61940.1"/>
    <property type="molecule type" value="Genomic_DNA"/>
</dbReference>
<evidence type="ECO:0000256" key="1">
    <source>
        <dbReference type="SAM" id="SignalP"/>
    </source>
</evidence>
<evidence type="ECO:0000313" key="2">
    <source>
        <dbReference type="EMBL" id="EAL61940.1"/>
    </source>
</evidence>
<dbReference type="HOGENOM" id="CLU_007383_12_3_1"/>
<dbReference type="GO" id="GO:0005737">
    <property type="term" value="C:cytoplasm"/>
    <property type="evidence" value="ECO:0000318"/>
    <property type="project" value="GO_Central"/>
</dbReference>
<dbReference type="RefSeq" id="XP_635455.1">
    <property type="nucleotide sequence ID" value="XM_630363.1"/>
</dbReference>
<dbReference type="OMA" id="ILHAHID"/>
<dbReference type="InterPro" id="IPR051783">
    <property type="entry name" value="NAD(P)-dependent_oxidoreduct"/>
</dbReference>
<dbReference type="SMR" id="Q54F82"/>
<evidence type="ECO:0000313" key="3">
    <source>
        <dbReference type="Proteomes" id="UP000002195"/>
    </source>
</evidence>
<comment type="caution">
    <text evidence="2">The sequence shown here is derived from an EMBL/GenBank/DDBJ whole genome shotgun (WGS) entry which is preliminary data.</text>
</comment>
<proteinExistence type="predicted"/>
<dbReference type="AlphaFoldDB" id="Q54F82"/>